<feature type="transmembrane region" description="Helical" evidence="1">
    <location>
        <begin position="141"/>
        <end position="161"/>
    </location>
</feature>
<feature type="transmembrane region" description="Helical" evidence="1">
    <location>
        <begin position="53"/>
        <end position="74"/>
    </location>
</feature>
<dbReference type="RefSeq" id="WP_018778969.1">
    <property type="nucleotide sequence ID" value="NZ_BDDW01000010.1"/>
</dbReference>
<keyword evidence="3" id="KW-1185">Reference proteome</keyword>
<accession>A0ABT9TSB5</accession>
<dbReference type="GeneID" id="84016428"/>
<dbReference type="Proteomes" id="UP001244563">
    <property type="component" value="Unassembled WGS sequence"/>
</dbReference>
<keyword evidence="1" id="KW-0812">Transmembrane</keyword>
<keyword evidence="1" id="KW-1133">Transmembrane helix</keyword>
<comment type="caution">
    <text evidence="2">The sequence shown here is derived from an EMBL/GenBank/DDBJ whole genome shotgun (WGS) entry which is preliminary data.</text>
</comment>
<feature type="transmembrane region" description="Helical" evidence="1">
    <location>
        <begin position="95"/>
        <end position="121"/>
    </location>
</feature>
<proteinExistence type="predicted"/>
<dbReference type="EMBL" id="JAUSSW010000018">
    <property type="protein sequence ID" value="MDQ0104566.1"/>
    <property type="molecule type" value="Genomic_DNA"/>
</dbReference>
<name>A0ABT9TSB5_PAENI</name>
<sequence>MIRAEVFRLTRGWSLPILLLTALVLNVLAAYGTSTGFDAGLAAPGASEKATAALVGLGFGASLFSMIFGAISVTRDFGNASIGRSAFLSGGAVRLLSLRAFALAVPAIAFAVAGTVSVVVVAMVAVSSKGGHFVLDGDGRATLAGVFFTIIFAAYLGHFIAWQGRKSLPVVIALVAWTLVLEPNLINILPAAGKFLPGGAGQAMTLDASATFDTLPVGAGYAVYLGWLVVLFAAAGIRLRRTDLL</sequence>
<evidence type="ECO:0000313" key="2">
    <source>
        <dbReference type="EMBL" id="MDQ0104566.1"/>
    </source>
</evidence>
<feature type="transmembrane region" description="Helical" evidence="1">
    <location>
        <begin position="168"/>
        <end position="186"/>
    </location>
</feature>
<organism evidence="2 3">
    <name type="scientific">Paenarthrobacter nicotinovorans</name>
    <name type="common">Arthrobacter nicotinovorans</name>
    <dbReference type="NCBI Taxonomy" id="29320"/>
    <lineage>
        <taxon>Bacteria</taxon>
        <taxon>Bacillati</taxon>
        <taxon>Actinomycetota</taxon>
        <taxon>Actinomycetes</taxon>
        <taxon>Micrococcales</taxon>
        <taxon>Micrococcaceae</taxon>
        <taxon>Paenarthrobacter</taxon>
    </lineage>
</organism>
<reference evidence="2 3" key="1">
    <citation type="submission" date="2023-07" db="EMBL/GenBank/DDBJ databases">
        <title>Sorghum-associated microbial communities from plants grown in Nebraska, USA.</title>
        <authorList>
            <person name="Schachtman D."/>
        </authorList>
    </citation>
    <scope>NUCLEOTIDE SEQUENCE [LARGE SCALE GENOMIC DNA]</scope>
    <source>
        <strain evidence="2 3">CC523</strain>
    </source>
</reference>
<keyword evidence="1" id="KW-0472">Membrane</keyword>
<protein>
    <submittedName>
        <fullName evidence="2">Membrane protein</fullName>
    </submittedName>
</protein>
<feature type="transmembrane region" description="Helical" evidence="1">
    <location>
        <begin position="221"/>
        <end position="239"/>
    </location>
</feature>
<gene>
    <name evidence="2" type="ORF">J2T10_004241</name>
</gene>
<evidence type="ECO:0000313" key="3">
    <source>
        <dbReference type="Proteomes" id="UP001244563"/>
    </source>
</evidence>
<evidence type="ECO:0000256" key="1">
    <source>
        <dbReference type="SAM" id="Phobius"/>
    </source>
</evidence>